<reference evidence="12 13" key="1">
    <citation type="journal article" date="2016" name="Nat. Commun.">
        <title>Thousands of microbial genomes shed light on interconnected biogeochemical processes in an aquifer system.</title>
        <authorList>
            <person name="Anantharaman K."/>
            <person name="Brown C.T."/>
            <person name="Hug L.A."/>
            <person name="Sharon I."/>
            <person name="Castelle C.J."/>
            <person name="Probst A.J."/>
            <person name="Thomas B.C."/>
            <person name="Singh A."/>
            <person name="Wilkins M.J."/>
            <person name="Karaoz U."/>
            <person name="Brodie E.L."/>
            <person name="Williams K.H."/>
            <person name="Hubbard S.S."/>
            <person name="Banfield J.F."/>
        </authorList>
    </citation>
    <scope>NUCLEOTIDE SEQUENCE [LARGE SCALE GENOMIC DNA]</scope>
</reference>
<dbReference type="InterPro" id="IPR038354">
    <property type="entry name" value="VKOR_sf"/>
</dbReference>
<keyword evidence="9" id="KW-0676">Redox-active center</keyword>
<dbReference type="EMBL" id="MFJA01000022">
    <property type="protein sequence ID" value="OGG03567.1"/>
    <property type="molecule type" value="Genomic_DNA"/>
</dbReference>
<dbReference type="InterPro" id="IPR044698">
    <property type="entry name" value="VKOR/LTO1"/>
</dbReference>
<feature type="domain" description="Vitamin K epoxide reductase" evidence="11">
    <location>
        <begin position="10"/>
        <end position="141"/>
    </location>
</feature>
<feature type="transmembrane region" description="Helical" evidence="10">
    <location>
        <begin position="114"/>
        <end position="138"/>
    </location>
</feature>
<evidence type="ECO:0000256" key="6">
    <source>
        <dbReference type="ARBA" id="ARBA00023002"/>
    </source>
</evidence>
<keyword evidence="4" id="KW-0874">Quinone</keyword>
<dbReference type="GO" id="GO:0048038">
    <property type="term" value="F:quinone binding"/>
    <property type="evidence" value="ECO:0007669"/>
    <property type="project" value="UniProtKB-KW"/>
</dbReference>
<evidence type="ECO:0000256" key="10">
    <source>
        <dbReference type="SAM" id="Phobius"/>
    </source>
</evidence>
<dbReference type="InterPro" id="IPR012932">
    <property type="entry name" value="VKOR"/>
</dbReference>
<evidence type="ECO:0000256" key="2">
    <source>
        <dbReference type="ARBA" id="ARBA00006214"/>
    </source>
</evidence>
<dbReference type="CDD" id="cd12916">
    <property type="entry name" value="VKOR_1"/>
    <property type="match status" value="1"/>
</dbReference>
<keyword evidence="6" id="KW-0560">Oxidoreductase</keyword>
<proteinExistence type="inferred from homology"/>
<comment type="caution">
    <text evidence="12">The sequence shown here is derived from an EMBL/GenBank/DDBJ whole genome shotgun (WGS) entry which is preliminary data.</text>
</comment>
<accession>A0A1F5YUC7</accession>
<keyword evidence="7 10" id="KW-0472">Membrane</keyword>
<evidence type="ECO:0000256" key="8">
    <source>
        <dbReference type="ARBA" id="ARBA00023157"/>
    </source>
</evidence>
<evidence type="ECO:0000256" key="1">
    <source>
        <dbReference type="ARBA" id="ARBA00004141"/>
    </source>
</evidence>
<name>A0A1F5YUC7_9BACT</name>
<comment type="similarity">
    <text evidence="2">Belongs to the VKOR family.</text>
</comment>
<organism evidence="12 13">
    <name type="scientific">Candidatus Gottesmanbacteria bacterium RBG_16_37_8</name>
    <dbReference type="NCBI Taxonomy" id="1798371"/>
    <lineage>
        <taxon>Bacteria</taxon>
        <taxon>Candidatus Gottesmaniibacteriota</taxon>
    </lineage>
</organism>
<dbReference type="Pfam" id="PF07884">
    <property type="entry name" value="VKOR"/>
    <property type="match status" value="1"/>
</dbReference>
<comment type="subcellular location">
    <subcellularLocation>
        <location evidence="1">Membrane</location>
        <topology evidence="1">Multi-pass membrane protein</topology>
    </subcellularLocation>
</comment>
<evidence type="ECO:0000256" key="9">
    <source>
        <dbReference type="ARBA" id="ARBA00023284"/>
    </source>
</evidence>
<protein>
    <recommendedName>
        <fullName evidence="11">Vitamin K epoxide reductase domain-containing protein</fullName>
    </recommendedName>
</protein>
<dbReference type="STRING" id="1798371.A2W14_03225"/>
<feature type="transmembrane region" description="Helical" evidence="10">
    <location>
        <begin position="60"/>
        <end position="81"/>
    </location>
</feature>
<dbReference type="GO" id="GO:0016020">
    <property type="term" value="C:membrane"/>
    <property type="evidence" value="ECO:0007669"/>
    <property type="project" value="UniProtKB-SubCell"/>
</dbReference>
<evidence type="ECO:0000256" key="3">
    <source>
        <dbReference type="ARBA" id="ARBA00022692"/>
    </source>
</evidence>
<gene>
    <name evidence="12" type="ORF">A2W14_03225</name>
</gene>
<evidence type="ECO:0000256" key="4">
    <source>
        <dbReference type="ARBA" id="ARBA00022719"/>
    </source>
</evidence>
<dbReference type="Gene3D" id="1.20.1440.130">
    <property type="entry name" value="VKOR domain"/>
    <property type="match status" value="1"/>
</dbReference>
<keyword evidence="5 10" id="KW-1133">Transmembrane helix</keyword>
<feature type="transmembrane region" description="Helical" evidence="10">
    <location>
        <begin position="90"/>
        <end position="108"/>
    </location>
</feature>
<evidence type="ECO:0000256" key="7">
    <source>
        <dbReference type="ARBA" id="ARBA00023136"/>
    </source>
</evidence>
<evidence type="ECO:0000259" key="11">
    <source>
        <dbReference type="SMART" id="SM00756"/>
    </source>
</evidence>
<dbReference type="GO" id="GO:0016491">
    <property type="term" value="F:oxidoreductase activity"/>
    <property type="evidence" value="ECO:0007669"/>
    <property type="project" value="UniProtKB-KW"/>
</dbReference>
<evidence type="ECO:0000313" key="13">
    <source>
        <dbReference type="Proteomes" id="UP000176665"/>
    </source>
</evidence>
<dbReference type="Proteomes" id="UP000176665">
    <property type="component" value="Unassembled WGS sequence"/>
</dbReference>
<keyword evidence="3 10" id="KW-0812">Transmembrane</keyword>
<sequence length="148" mass="16620">MPKKSLEVILKSYNRAVFILSLAGILMAIYVLQSFIRQSPIVCINSGCELVRKSLSSYPLGIPVPAFGLVGYSLLTLFTFLRTISANRKLIYAILGISIFGVLFVSWFTYTELFVIKAVCTWCVVSAVNMFIIFFLVVKIYQLEVSIK</sequence>
<feature type="transmembrane region" description="Helical" evidence="10">
    <location>
        <begin position="12"/>
        <end position="32"/>
    </location>
</feature>
<keyword evidence="8" id="KW-1015">Disulfide bond</keyword>
<evidence type="ECO:0000256" key="5">
    <source>
        <dbReference type="ARBA" id="ARBA00022989"/>
    </source>
</evidence>
<dbReference type="SMART" id="SM00756">
    <property type="entry name" value="VKc"/>
    <property type="match status" value="1"/>
</dbReference>
<evidence type="ECO:0000313" key="12">
    <source>
        <dbReference type="EMBL" id="OGG03567.1"/>
    </source>
</evidence>
<dbReference type="AlphaFoldDB" id="A0A1F5YUC7"/>